<dbReference type="Gramene" id="evm.model.07.1317">
    <property type="protein sequence ID" value="cds.evm.model.07.1317"/>
    <property type="gene ID" value="evm.TU.07.1317"/>
</dbReference>
<reference evidence="2" key="1">
    <citation type="submission" date="2018-11" db="EMBL/GenBank/DDBJ databases">
        <authorList>
            <person name="Grassa J C."/>
        </authorList>
    </citation>
    <scope>NUCLEOTIDE SEQUENCE [LARGE SCALE GENOMIC DNA]</scope>
</reference>
<sequence length="283" mass="31155">MGSRLDIQRQHSVRKTLPVDGLNDEFNLDIMDLEEVKEYWFFSTGFPMKRVSNLSLDFKTPAPIPQTLVREFDENIDRRQPHSGYRSKCPLKYPMKSYVDRIDEIFKRPKALEATMLKSIMGSINQNIAQAKVAFGGQGPLEIDGGKDKGKTKSRVKKARKLRTPSTRPSFGVQGTLPVKKTFVGAEKTEAKVGDASQSQVISSGGRVLEVLSLQQLSPAPQKVPLGITSPKVTQDGMEATMPSDESGEGFVFPKKVATSTKCPLPPTCSKKLAKKAKVVVMG</sequence>
<accession>A0A803Q265</accession>
<proteinExistence type="predicted"/>
<evidence type="ECO:0000256" key="1">
    <source>
        <dbReference type="SAM" id="MobiDB-lite"/>
    </source>
</evidence>
<dbReference type="AlphaFoldDB" id="A0A803Q265"/>
<protein>
    <submittedName>
        <fullName evidence="2">Uncharacterized protein</fullName>
    </submittedName>
</protein>
<dbReference type="EMBL" id="UZAU01000661">
    <property type="status" value="NOT_ANNOTATED_CDS"/>
    <property type="molecule type" value="Genomic_DNA"/>
</dbReference>
<feature type="region of interest" description="Disordered" evidence="1">
    <location>
        <begin position="144"/>
        <end position="174"/>
    </location>
</feature>
<keyword evidence="3" id="KW-1185">Reference proteome</keyword>
<feature type="compositionally biased region" description="Basic residues" evidence="1">
    <location>
        <begin position="152"/>
        <end position="163"/>
    </location>
</feature>
<name>A0A803Q265_CANSA</name>
<dbReference type="EnsemblPlants" id="evm.model.07.1317">
    <property type="protein sequence ID" value="cds.evm.model.07.1317"/>
    <property type="gene ID" value="evm.TU.07.1317"/>
</dbReference>
<evidence type="ECO:0000313" key="2">
    <source>
        <dbReference type="EnsemblPlants" id="cds.evm.model.07.1317"/>
    </source>
</evidence>
<evidence type="ECO:0000313" key="3">
    <source>
        <dbReference type="Proteomes" id="UP000596661"/>
    </source>
</evidence>
<dbReference type="Proteomes" id="UP000596661">
    <property type="component" value="Chromosome 7"/>
</dbReference>
<organism evidence="2 3">
    <name type="scientific">Cannabis sativa</name>
    <name type="common">Hemp</name>
    <name type="synonym">Marijuana</name>
    <dbReference type="NCBI Taxonomy" id="3483"/>
    <lineage>
        <taxon>Eukaryota</taxon>
        <taxon>Viridiplantae</taxon>
        <taxon>Streptophyta</taxon>
        <taxon>Embryophyta</taxon>
        <taxon>Tracheophyta</taxon>
        <taxon>Spermatophyta</taxon>
        <taxon>Magnoliopsida</taxon>
        <taxon>eudicotyledons</taxon>
        <taxon>Gunneridae</taxon>
        <taxon>Pentapetalae</taxon>
        <taxon>rosids</taxon>
        <taxon>fabids</taxon>
        <taxon>Rosales</taxon>
        <taxon>Cannabaceae</taxon>
        <taxon>Cannabis</taxon>
    </lineage>
</organism>
<reference evidence="2" key="2">
    <citation type="submission" date="2021-03" db="UniProtKB">
        <authorList>
            <consortium name="EnsemblPlants"/>
        </authorList>
    </citation>
    <scope>IDENTIFICATION</scope>
</reference>